<accession>A0ABD3FZW8</accession>
<dbReference type="PANTHER" id="PTHR16216">
    <property type="entry name" value="DYNEIN ASSEMBLY FACTOR 5, AXONEMAL"/>
    <property type="match status" value="1"/>
</dbReference>
<feature type="region of interest" description="Disordered" evidence="1">
    <location>
        <begin position="1"/>
        <end position="26"/>
    </location>
</feature>
<dbReference type="AlphaFoldDB" id="A0ABD3FZW8"/>
<dbReference type="Proteomes" id="UP001632037">
    <property type="component" value="Unassembled WGS sequence"/>
</dbReference>
<dbReference type="InterPro" id="IPR057978">
    <property type="entry name" value="TPR_DAAF5"/>
</dbReference>
<reference evidence="3 4" key="1">
    <citation type="submission" date="2024-09" db="EMBL/GenBank/DDBJ databases">
        <title>Genome sequencing and assembly of Phytophthora oleae, isolate VK10A, causative agent of rot of olive drupes.</title>
        <authorList>
            <person name="Conti Taguali S."/>
            <person name="Riolo M."/>
            <person name="La Spada F."/>
            <person name="Cacciola S.O."/>
            <person name="Dionisio G."/>
        </authorList>
    </citation>
    <scope>NUCLEOTIDE SEQUENCE [LARGE SCALE GENOMIC DNA]</scope>
    <source>
        <strain evidence="3 4">VK10A</strain>
    </source>
</reference>
<evidence type="ECO:0000313" key="4">
    <source>
        <dbReference type="Proteomes" id="UP001632037"/>
    </source>
</evidence>
<gene>
    <name evidence="3" type="ORF">V7S43_003032</name>
</gene>
<feature type="compositionally biased region" description="Polar residues" evidence="1">
    <location>
        <begin position="1"/>
        <end position="20"/>
    </location>
</feature>
<keyword evidence="4" id="KW-1185">Reference proteome</keyword>
<evidence type="ECO:0000313" key="3">
    <source>
        <dbReference type="EMBL" id="KAL3672343.1"/>
    </source>
</evidence>
<comment type="caution">
    <text evidence="3">The sequence shown here is derived from an EMBL/GenBank/DDBJ whole genome shotgun (WGS) entry which is preliminary data.</text>
</comment>
<sequence>MENEYQSVEISGSQRVSATYSDPRATQCKDNKNLQQEEAFSLAKVLNQLVSEQRSLHKKAANALETQYLRDDSTEQAADKPTITAAFAETAKPLFKRFNDPVGNVREICIRITIKFIAEEEDLIHYLPYLIPAITRRVNSQYGYDEENQVFSRDQFLHDAFKRGRVYVAENQVARVKPDELSEEIRLLLLGLLDAVLENAFQRRASSILHAYIFDILLVLISGVHDDFHEVNIASC</sequence>
<feature type="domain" description="Dynein axonemal assembly factor 5 TPR repeats" evidence="2">
    <location>
        <begin position="49"/>
        <end position="141"/>
    </location>
</feature>
<dbReference type="InterPro" id="IPR052623">
    <property type="entry name" value="DAAF5"/>
</dbReference>
<protein>
    <recommendedName>
        <fullName evidence="2">Dynein axonemal assembly factor 5 TPR repeats domain-containing protein</fullName>
    </recommendedName>
</protein>
<dbReference type="EMBL" id="JBIMZQ010000004">
    <property type="protein sequence ID" value="KAL3672343.1"/>
    <property type="molecule type" value="Genomic_DNA"/>
</dbReference>
<name>A0ABD3FZW8_9STRA</name>
<evidence type="ECO:0000259" key="2">
    <source>
        <dbReference type="Pfam" id="PF25757"/>
    </source>
</evidence>
<organism evidence="3 4">
    <name type="scientific">Phytophthora oleae</name>
    <dbReference type="NCBI Taxonomy" id="2107226"/>
    <lineage>
        <taxon>Eukaryota</taxon>
        <taxon>Sar</taxon>
        <taxon>Stramenopiles</taxon>
        <taxon>Oomycota</taxon>
        <taxon>Peronosporomycetes</taxon>
        <taxon>Peronosporales</taxon>
        <taxon>Peronosporaceae</taxon>
        <taxon>Phytophthora</taxon>
    </lineage>
</organism>
<dbReference type="PANTHER" id="PTHR16216:SF10">
    <property type="entry name" value="RNA POLYMERASE II ASSEMBLY FACTOR RTP1 C-TERMINAL DOMAIN-CONTAINING PROTEIN"/>
    <property type="match status" value="1"/>
</dbReference>
<evidence type="ECO:0000256" key="1">
    <source>
        <dbReference type="SAM" id="MobiDB-lite"/>
    </source>
</evidence>
<proteinExistence type="predicted"/>
<dbReference type="Pfam" id="PF25757">
    <property type="entry name" value="TPR_DNAAF5"/>
    <property type="match status" value="1"/>
</dbReference>